<dbReference type="Proteomes" id="UP000008063">
    <property type="component" value="Unassembled WGS sequence"/>
</dbReference>
<feature type="non-terminal residue" evidence="2">
    <location>
        <position position="534"/>
    </location>
</feature>
<gene>
    <name evidence="2" type="ORF">SERLA73DRAFT_190912</name>
</gene>
<proteinExistence type="predicted"/>
<evidence type="ECO:0000256" key="1">
    <source>
        <dbReference type="SAM" id="MobiDB-lite"/>
    </source>
</evidence>
<organism evidence="3">
    <name type="scientific">Serpula lacrymans var. lacrymans (strain S7.3)</name>
    <name type="common">Dry rot fungus</name>
    <dbReference type="NCBI Taxonomy" id="936435"/>
    <lineage>
        <taxon>Eukaryota</taxon>
        <taxon>Fungi</taxon>
        <taxon>Dikarya</taxon>
        <taxon>Basidiomycota</taxon>
        <taxon>Agaricomycotina</taxon>
        <taxon>Agaricomycetes</taxon>
        <taxon>Agaricomycetidae</taxon>
        <taxon>Boletales</taxon>
        <taxon>Coniophorineae</taxon>
        <taxon>Serpulaceae</taxon>
        <taxon>Serpula</taxon>
    </lineage>
</organism>
<dbReference type="InterPro" id="IPR032675">
    <property type="entry name" value="LRR_dom_sf"/>
</dbReference>
<dbReference type="HOGENOM" id="CLU_020218_0_0_1"/>
<dbReference type="Gene3D" id="3.80.10.10">
    <property type="entry name" value="Ribonuclease Inhibitor"/>
    <property type="match status" value="1"/>
</dbReference>
<feature type="region of interest" description="Disordered" evidence="1">
    <location>
        <begin position="32"/>
        <end position="51"/>
    </location>
</feature>
<feature type="region of interest" description="Disordered" evidence="1">
    <location>
        <begin position="515"/>
        <end position="534"/>
    </location>
</feature>
<evidence type="ECO:0000313" key="2">
    <source>
        <dbReference type="EMBL" id="EGN92566.1"/>
    </source>
</evidence>
<name>F8QGM0_SERL3</name>
<dbReference type="AlphaFoldDB" id="F8QGM0"/>
<dbReference type="eggNOG" id="ENOG502SSUB">
    <property type="taxonomic scope" value="Eukaryota"/>
</dbReference>
<reference evidence="3" key="1">
    <citation type="journal article" date="2011" name="Science">
        <title>The plant cell wall-decomposing machinery underlies the functional diversity of forest fungi.</title>
        <authorList>
            <person name="Eastwood D.C."/>
            <person name="Floudas D."/>
            <person name="Binder M."/>
            <person name="Majcherczyk A."/>
            <person name="Schneider P."/>
            <person name="Aerts A."/>
            <person name="Asiegbu F.O."/>
            <person name="Baker S.E."/>
            <person name="Barry K."/>
            <person name="Bendiksby M."/>
            <person name="Blumentritt M."/>
            <person name="Coutinho P.M."/>
            <person name="Cullen D."/>
            <person name="de Vries R.P."/>
            <person name="Gathman A."/>
            <person name="Goodell B."/>
            <person name="Henrissat B."/>
            <person name="Ihrmark K."/>
            <person name="Kauserud H."/>
            <person name="Kohler A."/>
            <person name="LaButti K."/>
            <person name="Lapidus A."/>
            <person name="Lavin J.L."/>
            <person name="Lee Y.-H."/>
            <person name="Lindquist E."/>
            <person name="Lilly W."/>
            <person name="Lucas S."/>
            <person name="Morin E."/>
            <person name="Murat C."/>
            <person name="Oguiza J.A."/>
            <person name="Park J."/>
            <person name="Pisabarro A.G."/>
            <person name="Riley R."/>
            <person name="Rosling A."/>
            <person name="Salamov A."/>
            <person name="Schmidt O."/>
            <person name="Schmutz J."/>
            <person name="Skrede I."/>
            <person name="Stenlid J."/>
            <person name="Wiebenga A."/>
            <person name="Xie X."/>
            <person name="Kuees U."/>
            <person name="Hibbett D.S."/>
            <person name="Hoffmeister D."/>
            <person name="Hoegberg N."/>
            <person name="Martin F."/>
            <person name="Grigoriev I.V."/>
            <person name="Watkinson S.C."/>
        </authorList>
    </citation>
    <scope>NUCLEOTIDE SEQUENCE [LARGE SCALE GENOMIC DNA]</scope>
    <source>
        <strain evidence="3">strain S7.3</strain>
    </source>
</reference>
<evidence type="ECO:0008006" key="4">
    <source>
        <dbReference type="Google" id="ProtNLM"/>
    </source>
</evidence>
<dbReference type="OMA" id="NSINICD"/>
<keyword evidence="3" id="KW-1185">Reference proteome</keyword>
<protein>
    <recommendedName>
        <fullName evidence="4">F-box domain-containing protein</fullName>
    </recommendedName>
</protein>
<dbReference type="InParanoid" id="F8QGM0"/>
<evidence type="ECO:0000313" key="3">
    <source>
        <dbReference type="Proteomes" id="UP000008063"/>
    </source>
</evidence>
<dbReference type="OrthoDB" id="3270296at2759"/>
<dbReference type="STRING" id="936435.F8QGM0"/>
<dbReference type="SUPFAM" id="SSF52047">
    <property type="entry name" value="RNI-like"/>
    <property type="match status" value="1"/>
</dbReference>
<dbReference type="EMBL" id="GL945502">
    <property type="protein sequence ID" value="EGN92566.1"/>
    <property type="molecule type" value="Genomic_DNA"/>
</dbReference>
<accession>F8QGM0</accession>
<sequence length="534" mass="59847">MDLIGYKRYEMPLHKHLLSTTMATATVMPRSSLKGRNTSVSVPKGRPRKTLHSVDTNISSYDRTDPFFAFNVLRKLLGSLPSRIGGCQYKLTPEEHKLSLHLLTIVEPFVGLSPSRRTLTRQPTEILDSIVFHVDEKRDLLSLALSCHRLHGVIFPRHYDYRVIRCKVSSISVWNHLIVNRSLARNVRRLEILDERSTEPASVPSDILVSETDLESTDDELGMHVKQERFLVSALTKMTALHSFSWSCNHSPISIDNVWPTLLKCPSIREVEINDNLVFSDYSHGIDGVRPRNSQKSILPELKTVALRSTKHVYGSTKTPQLLRISNLLTNCPNLKSLDIGYEHRRGSGYQRPVADDFFLCSRWSALRSLSLSNLFCSAIHGLDAAATFLASHVNLEVLHLDFGDGIVINNNSTMSHGSHQLVLPHNSLPRLRELRCSRDVATAVLQCPCDVPRPLESIKSVKLSGSGGDQPFLTSLKLSGGTVKRFELAGWNDIEDIRKLVECVPKLTWLDVGKKGNPQQREHSSGKTSSTYA</sequence>